<feature type="transmembrane region" description="Helical" evidence="9">
    <location>
        <begin position="136"/>
        <end position="156"/>
    </location>
</feature>
<comment type="subcellular location">
    <subcellularLocation>
        <location evidence="1">Membrane</location>
        <topology evidence="1">Multi-pass membrane protein</topology>
    </subcellularLocation>
</comment>
<feature type="transmembrane region" description="Helical" evidence="9">
    <location>
        <begin position="1614"/>
        <end position="1633"/>
    </location>
</feature>
<feature type="transmembrane region" description="Helical" evidence="9">
    <location>
        <begin position="558"/>
        <end position="578"/>
    </location>
</feature>
<feature type="compositionally biased region" description="Acidic residues" evidence="8">
    <location>
        <begin position="2075"/>
        <end position="2092"/>
    </location>
</feature>
<dbReference type="InterPro" id="IPR005821">
    <property type="entry name" value="Ion_trans_dom"/>
</dbReference>
<dbReference type="GO" id="GO:0044877">
    <property type="term" value="F:protein-containing complex binding"/>
    <property type="evidence" value="ECO:0007669"/>
    <property type="project" value="TreeGrafter"/>
</dbReference>
<dbReference type="Proteomes" id="UP000332933">
    <property type="component" value="Unassembled WGS sequence"/>
</dbReference>
<evidence type="ECO:0000256" key="7">
    <source>
        <dbReference type="ARBA" id="ARBA00023286"/>
    </source>
</evidence>
<dbReference type="Pfam" id="PF00027">
    <property type="entry name" value="cNMP_binding"/>
    <property type="match status" value="2"/>
</dbReference>
<keyword evidence="2" id="KW-0813">Transport</keyword>
<protein>
    <submittedName>
        <fullName evidence="12">Aste57867_14989 protein</fullName>
    </submittedName>
</protein>
<feature type="domain" description="Cyclic nucleotide-binding" evidence="10">
    <location>
        <begin position="1408"/>
        <end position="1523"/>
    </location>
</feature>
<dbReference type="PRINTS" id="PR01333">
    <property type="entry name" value="2POREKCHANEL"/>
</dbReference>
<feature type="transmembrane region" description="Helical" evidence="9">
    <location>
        <begin position="1795"/>
        <end position="1817"/>
    </location>
</feature>
<organism evidence="12 13">
    <name type="scientific">Aphanomyces stellatus</name>
    <dbReference type="NCBI Taxonomy" id="120398"/>
    <lineage>
        <taxon>Eukaryota</taxon>
        <taxon>Sar</taxon>
        <taxon>Stramenopiles</taxon>
        <taxon>Oomycota</taxon>
        <taxon>Saprolegniomycetes</taxon>
        <taxon>Saprolegniales</taxon>
        <taxon>Verrucalvaceae</taxon>
        <taxon>Aphanomyces</taxon>
    </lineage>
</organism>
<evidence type="ECO:0000256" key="3">
    <source>
        <dbReference type="ARBA" id="ARBA00022692"/>
    </source>
</evidence>
<dbReference type="SUPFAM" id="SSF81324">
    <property type="entry name" value="Voltage-gated potassium channels"/>
    <property type="match status" value="4"/>
</dbReference>
<feature type="transmembrane region" description="Helical" evidence="9">
    <location>
        <begin position="1077"/>
        <end position="1098"/>
    </location>
</feature>
<dbReference type="PROSITE" id="PS50042">
    <property type="entry name" value="CNMP_BINDING_3"/>
    <property type="match status" value="2"/>
</dbReference>
<feature type="transmembrane region" description="Helical" evidence="9">
    <location>
        <begin position="710"/>
        <end position="731"/>
    </location>
</feature>
<dbReference type="Gene3D" id="1.10.287.70">
    <property type="match status" value="4"/>
</dbReference>
<evidence type="ECO:0000256" key="5">
    <source>
        <dbReference type="ARBA" id="ARBA00023065"/>
    </source>
</evidence>
<dbReference type="OrthoDB" id="415460at2759"/>
<evidence type="ECO:0000259" key="10">
    <source>
        <dbReference type="PROSITE" id="PS50042"/>
    </source>
</evidence>
<dbReference type="InterPro" id="IPR003280">
    <property type="entry name" value="2pore_dom_K_chnl"/>
</dbReference>
<dbReference type="Gene3D" id="1.10.287.630">
    <property type="entry name" value="Helix hairpin bin"/>
    <property type="match status" value="2"/>
</dbReference>
<keyword evidence="7" id="KW-1071">Ligand-gated ion channel</keyword>
<feature type="transmembrane region" description="Helical" evidence="9">
    <location>
        <begin position="510"/>
        <end position="530"/>
    </location>
</feature>
<feature type="transmembrane region" description="Helical" evidence="9">
    <location>
        <begin position="1712"/>
        <end position="1736"/>
    </location>
</feature>
<accession>A0A485L2N4</accession>
<feature type="transmembrane region" description="Helical" evidence="9">
    <location>
        <begin position="1575"/>
        <end position="1594"/>
    </location>
</feature>
<feature type="transmembrane region" description="Helical" evidence="9">
    <location>
        <begin position="7"/>
        <end position="26"/>
    </location>
</feature>
<feature type="transmembrane region" description="Helical" evidence="9">
    <location>
        <begin position="1191"/>
        <end position="1213"/>
    </location>
</feature>
<keyword evidence="3 9" id="KW-0812">Transmembrane</keyword>
<dbReference type="InterPro" id="IPR050866">
    <property type="entry name" value="CNG_cation_channel"/>
</dbReference>
<proteinExistence type="predicted"/>
<feature type="domain" description="Cyclic nucleotide-binding" evidence="10">
    <location>
        <begin position="314"/>
        <end position="412"/>
    </location>
</feature>
<evidence type="ECO:0000256" key="9">
    <source>
        <dbReference type="SAM" id="Phobius"/>
    </source>
</evidence>
<evidence type="ECO:0000256" key="6">
    <source>
        <dbReference type="ARBA" id="ARBA00023136"/>
    </source>
</evidence>
<feature type="transmembrane region" description="Helical" evidence="9">
    <location>
        <begin position="1281"/>
        <end position="1314"/>
    </location>
</feature>
<evidence type="ECO:0000313" key="12">
    <source>
        <dbReference type="EMBL" id="VFT91803.1"/>
    </source>
</evidence>
<reference evidence="11" key="2">
    <citation type="submission" date="2019-06" db="EMBL/GenBank/DDBJ databases">
        <title>Genomics analysis of Aphanomyces spp. identifies a new class of oomycete effector associated with host adaptation.</title>
        <authorList>
            <person name="Gaulin E."/>
        </authorList>
    </citation>
    <scope>NUCLEOTIDE SEQUENCE</scope>
    <source>
        <strain evidence="11">CBS 578.67</strain>
    </source>
</reference>
<evidence type="ECO:0000256" key="2">
    <source>
        <dbReference type="ARBA" id="ARBA00022448"/>
    </source>
</evidence>
<dbReference type="CDD" id="cd00038">
    <property type="entry name" value="CAP_ED"/>
    <property type="match status" value="3"/>
</dbReference>
<keyword evidence="13" id="KW-1185">Reference proteome</keyword>
<evidence type="ECO:0000256" key="1">
    <source>
        <dbReference type="ARBA" id="ARBA00004141"/>
    </source>
</evidence>
<dbReference type="SUPFAM" id="SSF51206">
    <property type="entry name" value="cAMP-binding domain-like"/>
    <property type="match status" value="3"/>
</dbReference>
<dbReference type="InterPro" id="IPR000595">
    <property type="entry name" value="cNMP-bd_dom"/>
</dbReference>
<feature type="region of interest" description="Disordered" evidence="8">
    <location>
        <begin position="2052"/>
        <end position="2093"/>
    </location>
</feature>
<feature type="transmembrane region" description="Helical" evidence="9">
    <location>
        <begin position="211"/>
        <end position="232"/>
    </location>
</feature>
<dbReference type="PANTHER" id="PTHR45638:SF11">
    <property type="entry name" value="CYCLIC NUCLEOTIDE-GATED CATION CHANNEL SUBUNIT A"/>
    <property type="match status" value="1"/>
</dbReference>
<feature type="transmembrane region" description="Helical" evidence="9">
    <location>
        <begin position="620"/>
        <end position="641"/>
    </location>
</feature>
<dbReference type="EMBL" id="VJMH01005601">
    <property type="protein sequence ID" value="KAF0694103.1"/>
    <property type="molecule type" value="Genomic_DNA"/>
</dbReference>
<keyword evidence="6 9" id="KW-0472">Membrane</keyword>
<feature type="region of interest" description="Disordered" evidence="8">
    <location>
        <begin position="1528"/>
        <end position="1565"/>
    </location>
</feature>
<feature type="transmembrane region" description="Helical" evidence="9">
    <location>
        <begin position="474"/>
        <end position="490"/>
    </location>
</feature>
<dbReference type="SMART" id="SM00100">
    <property type="entry name" value="cNMP"/>
    <property type="match status" value="3"/>
</dbReference>
<dbReference type="EMBL" id="CAADRA010005622">
    <property type="protein sequence ID" value="VFT91803.1"/>
    <property type="molecule type" value="Genomic_DNA"/>
</dbReference>
<dbReference type="InterPro" id="IPR014710">
    <property type="entry name" value="RmlC-like_jellyroll"/>
</dbReference>
<evidence type="ECO:0000256" key="8">
    <source>
        <dbReference type="SAM" id="MobiDB-lite"/>
    </source>
</evidence>
<sequence length="2104" mass="237335">MPIGKIKFNGVACVVGLTAVLVNMLTLPLRGLVPPTHDLLDTPLELLVIDYVVDALMLLLFLVQLVCRPTHVRRLWLEGLAFVPLDLAAYALGYRGNFGWWRLNHILSVVALLRYLRLTEAHFWRMSVQKRRTMYILTILPMCSHWFACLWFYVAYVERADMYAWNKQALYAQFYNHSTGVAYLRSIYWAATMLTTVGFGDVTAVTRLETLLSIVVIYLGVFLSCASIACVLKLMEHADRNQMALQERLDDVCGYLEWRGASDDLIDRALATVRASFVPQIETTRAELETQLPHALRTRLQIEREEVLVHTVPQFTHASKSLRAAISAAAVYVTKAAGDVLLTQGQPLEGLFLLRRGEAHCVVGHGMVKPFNERDFVGDDALWGSDHVAPFTLVCVSACEFVFLARAPFQDMWQVEVDQHPAAARAATDGADDHETILGHESTSNSSRAASQYRRRGCRVHSTDWLPNSMFRRLWTLACFGGLLYNIYAVPRDCAFFRTHNRFAHPDTEATVDLVLFWTFDALFFVDFFLHCRRFYAEYDGHLVSDRAKIFRRYAKSVWFWIDLVSILPLDLGAAWTSMESLPFLRLNKIVRIFHLTEYFEVAEALLLARFHVHVFARRILRIISILILSGYLVGCFWYYVGEVTAQVYGETNNWVYVDQHNPHFYFSTYVHNRFYLIRSMYFGYIGGSTLGFGDIVPVNPYETCIATVMLLYGAILKPALVGGVASLLLTRNKTQVSHQRTLVGFKWLVSSHKLPEELKDRVLGYFEFMWEYEYFDKEPGILAALPTLRGEMMSVLCRAAESGLADDGWFFRHVNDDHMRDIYTTMEPHLLVPHADVKLPHGTLAILNTGMVSRVVADVVVAEIDESADVRSRTFGLASFLDFVEDTSVSFSAGDDFSEVLLLRAADVQAILPPSTWTSLCDEMRACWKDRCDHDAAPSVSRTNDDTDLAIEIDETPLQTIAPSSSVASRFASLVLPSLRTNVVVVPMADDNATTPAKPRPVSPRRKGAPHKKAIMFKPIQHSKSTLEKDTLVKSRFHPKSRFRRALNLLVFLALLYNAFLVPFRLAFFSSVQPRSYLYGFVVDYVIDVLFVVDIAVKYRYQLLRLRHDDPLSFNFHWTIWQQLKWDIVCGFPVELCVVPYLESHADQLVGILTLCRVPKIFRLRYFMVRIKELANTAIRHRPQWTDFIVMCRYLLVILFFSHCLACGWHYLAFADKGIFPWVTSCNALTNDMVDANDGNVTAQASCLFAGTWVEYQIYGHYLPDDGGSMWQRYSRCFNYAIQMLLVVSSGVIIPVNMVETFFCIGAIFAGIFFSAGKIGVIGEIALKVDSVSASIRQATDALSKYTAFHDVPRPLRDKALGFMEYLYRNRRTLLFQEDEIINLLPPQLRDAIVAHCKLERLKQSTVLAGVAPDAAAALAAAMKHRFYAPGDVLVHAQRYGRTMYFVKPGSVQFHDPTIASRHSKQLAVFGARSLLLDEPHPHTICACAFVEAYVLREAALDAVMSVFPALRQQLLDAVADASDANIGHVDDDDDGSRVTLQPSDGRQPSDSTEPEATRGWTTPDSPFRRAWDALLFFTTLFLMVLLPLRATFLIDDRVGSVHELVLWYGGDVVGQLLFGLDTYLSYNWFVFMDHSKLIRVRAKIRENYRPYVLLDVVSILPYWLLVGATGLPALKFLNLPLLLRVKRFPRYLGRFSRNFQLYFIRLSGSMIHILHCILYYVVMVHWWACIWMFLHRYIETDSALTWAVRDPFLGGGQLSVYNPTTRTHTICTDVVDCYVRTSTTILPRLTSRLIDYVCVGAYYFVITFIGTVGLGDIRTGGHLEYFVENIEALCGSFFFAALTSCFTSYFQYADTFGRGAIQAKLSTLASYFRVAHTTKPTTQAIVANTKLWCSRTGGLVESAVASFLPIPLRVELAMHVQQHLLDASSVLGACDRAIRDQLVLALHVQVVCAGATLYEGGATVDEVAFVDDGDVKLVDGGAAAAAVVVGTPGCHVGRGIAGGCRHTVVAVTHVEMYVLDREGKNEVLAHLPHADRTVFLQHLDDTSLHATAGGSATDGRTRRVRRNKSSLLLDEEEHELDEPDDDDDDLPAWLALPQSFFK</sequence>
<name>A0A485L2N4_9STRA</name>
<dbReference type="GO" id="GO:0005221">
    <property type="term" value="F:intracellularly cyclic nucleotide-activated monoatomic cation channel activity"/>
    <property type="evidence" value="ECO:0007669"/>
    <property type="project" value="InterPro"/>
</dbReference>
<gene>
    <name evidence="12" type="primary">Aste57867_14989</name>
    <name evidence="11" type="ORF">As57867_014933</name>
    <name evidence="12" type="ORF">ASTE57867_14989</name>
</gene>
<reference evidence="12 13" key="1">
    <citation type="submission" date="2019-03" db="EMBL/GenBank/DDBJ databases">
        <authorList>
            <person name="Gaulin E."/>
            <person name="Dumas B."/>
        </authorList>
    </citation>
    <scope>NUCLEOTIDE SEQUENCE [LARGE SCALE GENOMIC DNA]</scope>
    <source>
        <strain evidence="12">CBS 568.67</strain>
    </source>
</reference>
<dbReference type="PANTHER" id="PTHR45638">
    <property type="entry name" value="CYCLIC NUCLEOTIDE-GATED CATION CHANNEL SUBUNIT A"/>
    <property type="match status" value="1"/>
</dbReference>
<feature type="transmembrane region" description="Helical" evidence="9">
    <location>
        <begin position="1047"/>
        <end position="1065"/>
    </location>
</feature>
<feature type="transmembrane region" description="Helical" evidence="9">
    <location>
        <begin position="46"/>
        <end position="63"/>
    </location>
</feature>
<evidence type="ECO:0000313" key="11">
    <source>
        <dbReference type="EMBL" id="KAF0694103.1"/>
    </source>
</evidence>
<dbReference type="InterPro" id="IPR018490">
    <property type="entry name" value="cNMP-bd_dom_sf"/>
</dbReference>
<evidence type="ECO:0000313" key="13">
    <source>
        <dbReference type="Proteomes" id="UP000332933"/>
    </source>
</evidence>
<dbReference type="GO" id="GO:0005267">
    <property type="term" value="F:potassium channel activity"/>
    <property type="evidence" value="ECO:0007669"/>
    <property type="project" value="InterPro"/>
</dbReference>
<evidence type="ECO:0000256" key="4">
    <source>
        <dbReference type="ARBA" id="ARBA00022989"/>
    </source>
</evidence>
<dbReference type="Gene3D" id="2.60.120.10">
    <property type="entry name" value="Jelly Rolls"/>
    <property type="match status" value="3"/>
</dbReference>
<keyword evidence="7" id="KW-0407">Ion channel</keyword>
<feature type="transmembrane region" description="Helical" evidence="9">
    <location>
        <begin position="1654"/>
        <end position="1676"/>
    </location>
</feature>
<feature type="transmembrane region" description="Helical" evidence="9">
    <location>
        <begin position="75"/>
        <end position="93"/>
    </location>
</feature>
<feature type="transmembrane region" description="Helical" evidence="9">
    <location>
        <begin position="1832"/>
        <end position="1852"/>
    </location>
</feature>
<dbReference type="Pfam" id="PF00520">
    <property type="entry name" value="Ion_trans"/>
    <property type="match status" value="3"/>
</dbReference>
<keyword evidence="5" id="KW-0406">Ion transport</keyword>
<dbReference type="GO" id="GO:0016020">
    <property type="term" value="C:membrane"/>
    <property type="evidence" value="ECO:0007669"/>
    <property type="project" value="UniProtKB-SubCell"/>
</dbReference>
<keyword evidence="4 9" id="KW-1133">Transmembrane helix</keyword>
<feature type="compositionally biased region" description="Polar residues" evidence="8">
    <location>
        <begin position="1540"/>
        <end position="1553"/>
    </location>
</feature>